<accession>A0A9P5PB77</accession>
<dbReference type="Gene3D" id="1.10.510.10">
    <property type="entry name" value="Transferase(Phosphotransferase) domain 1"/>
    <property type="match status" value="1"/>
</dbReference>
<gene>
    <name evidence="2" type="ORF">BDP27DRAFT_1430666</name>
</gene>
<feature type="compositionally biased region" description="Basic and acidic residues" evidence="1">
    <location>
        <begin position="196"/>
        <end position="205"/>
    </location>
</feature>
<dbReference type="SUPFAM" id="SSF56112">
    <property type="entry name" value="Protein kinase-like (PK-like)"/>
    <property type="match status" value="1"/>
</dbReference>
<dbReference type="InterPro" id="IPR011009">
    <property type="entry name" value="Kinase-like_dom_sf"/>
</dbReference>
<dbReference type="OrthoDB" id="3264086at2759"/>
<sequence length="257" mass="29537">MAAVDENGSPNSNSVVKDPWPFPRTGSLGRDRVRFYAAKIVESIEAISNPRTLRTSWRRPAFCADWFRALQRFPRRRDAVTAPPTPSRWIVKDGYDIGSANAARMTADMTTTFCGRQSISRQSYEIDYWSFGTLLYEMLTGITPFYANNHSDIGNSVLPNTIVVYTKLDVHVYQWDWESELKRAWAQSRGWECNKVDQSEPEREAAGPGHKKEKKKQKKNRRMRKRCSRFFDPKANSGFSLRLQLSICSFLCCSNPC</sequence>
<evidence type="ECO:0000313" key="2">
    <source>
        <dbReference type="EMBL" id="KAF9059962.1"/>
    </source>
</evidence>
<feature type="region of interest" description="Disordered" evidence="1">
    <location>
        <begin position="1"/>
        <end position="21"/>
    </location>
</feature>
<evidence type="ECO:0000256" key="1">
    <source>
        <dbReference type="SAM" id="MobiDB-lite"/>
    </source>
</evidence>
<dbReference type="EMBL" id="JADNRY010000269">
    <property type="protein sequence ID" value="KAF9059962.1"/>
    <property type="molecule type" value="Genomic_DNA"/>
</dbReference>
<protein>
    <recommendedName>
        <fullName evidence="4">Protein kinase domain-containing protein</fullName>
    </recommendedName>
</protein>
<proteinExistence type="predicted"/>
<evidence type="ECO:0008006" key="4">
    <source>
        <dbReference type="Google" id="ProtNLM"/>
    </source>
</evidence>
<dbReference type="Proteomes" id="UP000772434">
    <property type="component" value="Unassembled WGS sequence"/>
</dbReference>
<reference evidence="2" key="1">
    <citation type="submission" date="2020-11" db="EMBL/GenBank/DDBJ databases">
        <authorList>
            <consortium name="DOE Joint Genome Institute"/>
            <person name="Ahrendt S."/>
            <person name="Riley R."/>
            <person name="Andreopoulos W."/>
            <person name="Labutti K."/>
            <person name="Pangilinan J."/>
            <person name="Ruiz-Duenas F.J."/>
            <person name="Barrasa J.M."/>
            <person name="Sanchez-Garcia M."/>
            <person name="Camarero S."/>
            <person name="Miyauchi S."/>
            <person name="Serrano A."/>
            <person name="Linde D."/>
            <person name="Babiker R."/>
            <person name="Drula E."/>
            <person name="Ayuso-Fernandez I."/>
            <person name="Pacheco R."/>
            <person name="Padilla G."/>
            <person name="Ferreira P."/>
            <person name="Barriuso J."/>
            <person name="Kellner H."/>
            <person name="Castanera R."/>
            <person name="Alfaro M."/>
            <person name="Ramirez L."/>
            <person name="Pisabarro A.G."/>
            <person name="Kuo A."/>
            <person name="Tritt A."/>
            <person name="Lipzen A."/>
            <person name="He G."/>
            <person name="Yan M."/>
            <person name="Ng V."/>
            <person name="Cullen D."/>
            <person name="Martin F."/>
            <person name="Rosso M.-N."/>
            <person name="Henrissat B."/>
            <person name="Hibbett D."/>
            <person name="Martinez A.T."/>
            <person name="Grigoriev I.V."/>
        </authorList>
    </citation>
    <scope>NUCLEOTIDE SEQUENCE</scope>
    <source>
        <strain evidence="2">AH 40177</strain>
    </source>
</reference>
<evidence type="ECO:0000313" key="3">
    <source>
        <dbReference type="Proteomes" id="UP000772434"/>
    </source>
</evidence>
<feature type="compositionally biased region" description="Basic residues" evidence="1">
    <location>
        <begin position="209"/>
        <end position="225"/>
    </location>
</feature>
<feature type="region of interest" description="Disordered" evidence="1">
    <location>
        <begin position="196"/>
        <end position="225"/>
    </location>
</feature>
<keyword evidence="3" id="KW-1185">Reference proteome</keyword>
<name>A0A9P5PB77_9AGAR</name>
<comment type="caution">
    <text evidence="2">The sequence shown here is derived from an EMBL/GenBank/DDBJ whole genome shotgun (WGS) entry which is preliminary data.</text>
</comment>
<organism evidence="2 3">
    <name type="scientific">Rhodocollybia butyracea</name>
    <dbReference type="NCBI Taxonomy" id="206335"/>
    <lineage>
        <taxon>Eukaryota</taxon>
        <taxon>Fungi</taxon>
        <taxon>Dikarya</taxon>
        <taxon>Basidiomycota</taxon>
        <taxon>Agaricomycotina</taxon>
        <taxon>Agaricomycetes</taxon>
        <taxon>Agaricomycetidae</taxon>
        <taxon>Agaricales</taxon>
        <taxon>Marasmiineae</taxon>
        <taxon>Omphalotaceae</taxon>
        <taxon>Rhodocollybia</taxon>
    </lineage>
</organism>
<dbReference type="AlphaFoldDB" id="A0A9P5PB77"/>